<gene>
    <name evidence="10" type="primary">Ervk25</name>
    <name evidence="10" type="ORF">IBISTR_R15317</name>
</gene>
<dbReference type="Gene3D" id="3.30.70.270">
    <property type="match status" value="1"/>
</dbReference>
<proteinExistence type="inferred from homology"/>
<dbReference type="GO" id="GO:0003964">
    <property type="term" value="F:RNA-directed DNA polymerase activity"/>
    <property type="evidence" value="ECO:0007669"/>
    <property type="project" value="UniProtKB-KW"/>
</dbReference>
<comment type="caution">
    <text evidence="10">The sequence shown here is derived from an EMBL/GenBank/DDBJ whole genome shotgun (WGS) entry which is preliminary data.</text>
</comment>
<dbReference type="PROSITE" id="PS50878">
    <property type="entry name" value="RT_POL"/>
    <property type="match status" value="1"/>
</dbReference>
<dbReference type="PANTHER" id="PTHR41694:SF3">
    <property type="entry name" value="RNA-DIRECTED DNA POLYMERASE-RELATED"/>
    <property type="match status" value="1"/>
</dbReference>
<evidence type="ECO:0000256" key="4">
    <source>
        <dbReference type="ARBA" id="ARBA00022695"/>
    </source>
</evidence>
<evidence type="ECO:0000256" key="2">
    <source>
        <dbReference type="ARBA" id="ARBA00012180"/>
    </source>
</evidence>
<evidence type="ECO:0000256" key="1">
    <source>
        <dbReference type="ARBA" id="ARBA00010879"/>
    </source>
</evidence>
<keyword evidence="11" id="KW-1185">Reference proteome</keyword>
<name>A0A7K7TYC1_9CHAR</name>
<dbReference type="Pfam" id="PF00078">
    <property type="entry name" value="RVT_1"/>
    <property type="match status" value="1"/>
</dbReference>
<sequence length="103" mass="11702">SPSKPLHHKSTNYLIIPLNEQDMEKFAFTVPSVNNSNPAKRYHWKVLPQGMKNSPTICQWFVAKALSPVRAAFSTGYCYRYMDDNLLAPPSETMSANMENEAH</sequence>
<feature type="domain" description="Reverse transcriptase" evidence="9">
    <location>
        <begin position="1"/>
        <end position="103"/>
    </location>
</feature>
<dbReference type="Gene3D" id="3.10.10.10">
    <property type="entry name" value="HIV Type 1 Reverse Transcriptase, subunit A, domain 1"/>
    <property type="match status" value="1"/>
</dbReference>
<dbReference type="GO" id="GO:0004523">
    <property type="term" value="F:RNA-DNA hybrid ribonuclease activity"/>
    <property type="evidence" value="ECO:0007669"/>
    <property type="project" value="UniProtKB-EC"/>
</dbReference>
<dbReference type="AlphaFoldDB" id="A0A7K7TYC1"/>
<keyword evidence="6" id="KW-0255">Endonuclease</keyword>
<dbReference type="GO" id="GO:0035613">
    <property type="term" value="F:RNA stem-loop binding"/>
    <property type="evidence" value="ECO:0007669"/>
    <property type="project" value="TreeGrafter"/>
</dbReference>
<evidence type="ECO:0000256" key="3">
    <source>
        <dbReference type="ARBA" id="ARBA00022679"/>
    </source>
</evidence>
<dbReference type="EMBL" id="VZSZ01004220">
    <property type="protein sequence ID" value="NXA21768.1"/>
    <property type="molecule type" value="Genomic_DNA"/>
</dbReference>
<organism evidence="10 11">
    <name type="scientific">Ibidorhyncha struthersii</name>
    <dbReference type="NCBI Taxonomy" id="425643"/>
    <lineage>
        <taxon>Eukaryota</taxon>
        <taxon>Metazoa</taxon>
        <taxon>Chordata</taxon>
        <taxon>Craniata</taxon>
        <taxon>Vertebrata</taxon>
        <taxon>Euteleostomi</taxon>
        <taxon>Archelosauria</taxon>
        <taxon>Archosauria</taxon>
        <taxon>Dinosauria</taxon>
        <taxon>Saurischia</taxon>
        <taxon>Theropoda</taxon>
        <taxon>Coelurosauria</taxon>
        <taxon>Aves</taxon>
        <taxon>Neognathae</taxon>
        <taxon>Neoaves</taxon>
        <taxon>Charadriiformes</taxon>
        <taxon>Charadriidae</taxon>
        <taxon>Ibidorhyncha</taxon>
    </lineage>
</organism>
<protein>
    <recommendedName>
        <fullName evidence="2">ribonuclease H</fullName>
        <ecNumber evidence="2">3.1.26.4</ecNumber>
    </recommendedName>
</protein>
<dbReference type="Proteomes" id="UP000587655">
    <property type="component" value="Unassembled WGS sequence"/>
</dbReference>
<keyword evidence="7" id="KW-0378">Hydrolase</keyword>
<evidence type="ECO:0000259" key="9">
    <source>
        <dbReference type="PROSITE" id="PS50878"/>
    </source>
</evidence>
<dbReference type="InterPro" id="IPR043128">
    <property type="entry name" value="Rev_trsase/Diguanyl_cyclase"/>
</dbReference>
<evidence type="ECO:0000313" key="11">
    <source>
        <dbReference type="Proteomes" id="UP000587655"/>
    </source>
</evidence>
<feature type="non-terminal residue" evidence="10">
    <location>
        <position position="103"/>
    </location>
</feature>
<evidence type="ECO:0000313" key="10">
    <source>
        <dbReference type="EMBL" id="NXA21768.1"/>
    </source>
</evidence>
<evidence type="ECO:0000256" key="6">
    <source>
        <dbReference type="ARBA" id="ARBA00022759"/>
    </source>
</evidence>
<accession>A0A7K7TYC1</accession>
<dbReference type="PANTHER" id="PTHR41694">
    <property type="entry name" value="ENDOGENOUS RETROVIRUS GROUP K MEMBER POL PROTEIN"/>
    <property type="match status" value="1"/>
</dbReference>
<dbReference type="SUPFAM" id="SSF56672">
    <property type="entry name" value="DNA/RNA polymerases"/>
    <property type="match status" value="1"/>
</dbReference>
<feature type="non-terminal residue" evidence="10">
    <location>
        <position position="1"/>
    </location>
</feature>
<dbReference type="EC" id="3.1.26.4" evidence="2"/>
<dbReference type="InterPro" id="IPR000477">
    <property type="entry name" value="RT_dom"/>
</dbReference>
<dbReference type="InterPro" id="IPR043502">
    <property type="entry name" value="DNA/RNA_pol_sf"/>
</dbReference>
<keyword evidence="4" id="KW-0548">Nucleotidyltransferase</keyword>
<keyword evidence="3" id="KW-0808">Transferase</keyword>
<keyword evidence="8" id="KW-0695">RNA-directed DNA polymerase</keyword>
<evidence type="ECO:0000256" key="7">
    <source>
        <dbReference type="ARBA" id="ARBA00022801"/>
    </source>
</evidence>
<comment type="similarity">
    <text evidence="1">Belongs to the beta type-B retroviral polymerase family. HERV class-II K(HML-2) pol subfamily.</text>
</comment>
<evidence type="ECO:0000256" key="5">
    <source>
        <dbReference type="ARBA" id="ARBA00022722"/>
    </source>
</evidence>
<keyword evidence="5" id="KW-0540">Nuclease</keyword>
<reference evidence="10 11" key="1">
    <citation type="submission" date="2019-09" db="EMBL/GenBank/DDBJ databases">
        <title>Bird 10,000 Genomes (B10K) Project - Family phase.</title>
        <authorList>
            <person name="Zhang G."/>
        </authorList>
    </citation>
    <scope>NUCLEOTIDE SEQUENCE [LARGE SCALE GENOMIC DNA]</scope>
    <source>
        <strain evidence="10">B10K-DU-030-25</strain>
    </source>
</reference>
<evidence type="ECO:0000256" key="8">
    <source>
        <dbReference type="ARBA" id="ARBA00022918"/>
    </source>
</evidence>